<protein>
    <submittedName>
        <fullName evidence="2">Uncharacterized protein</fullName>
    </submittedName>
</protein>
<dbReference type="EMBL" id="JANKHO010000110">
    <property type="protein sequence ID" value="KAJ3515133.1"/>
    <property type="molecule type" value="Genomic_DNA"/>
</dbReference>
<comment type="caution">
    <text evidence="2">The sequence shown here is derived from an EMBL/GenBank/DDBJ whole genome shotgun (WGS) entry which is preliminary data.</text>
</comment>
<evidence type="ECO:0000313" key="3">
    <source>
        <dbReference type="Proteomes" id="UP001148786"/>
    </source>
</evidence>
<keyword evidence="1" id="KW-0812">Transmembrane</keyword>
<name>A0A9W8MZ24_9AGAR</name>
<keyword evidence="3" id="KW-1185">Reference proteome</keyword>
<gene>
    <name evidence="2" type="ORF">NLJ89_g1947</name>
</gene>
<dbReference type="OrthoDB" id="2943398at2759"/>
<keyword evidence="1" id="KW-0472">Membrane</keyword>
<proteinExistence type="predicted"/>
<feature type="transmembrane region" description="Helical" evidence="1">
    <location>
        <begin position="130"/>
        <end position="155"/>
    </location>
</feature>
<dbReference type="AlphaFoldDB" id="A0A9W8MZ24"/>
<evidence type="ECO:0000256" key="1">
    <source>
        <dbReference type="SAM" id="Phobius"/>
    </source>
</evidence>
<feature type="transmembrane region" description="Helical" evidence="1">
    <location>
        <begin position="93"/>
        <end position="110"/>
    </location>
</feature>
<feature type="transmembrane region" description="Helical" evidence="1">
    <location>
        <begin position="167"/>
        <end position="189"/>
    </location>
</feature>
<organism evidence="2 3">
    <name type="scientific">Agrocybe chaxingu</name>
    <dbReference type="NCBI Taxonomy" id="84603"/>
    <lineage>
        <taxon>Eukaryota</taxon>
        <taxon>Fungi</taxon>
        <taxon>Dikarya</taxon>
        <taxon>Basidiomycota</taxon>
        <taxon>Agaricomycotina</taxon>
        <taxon>Agaricomycetes</taxon>
        <taxon>Agaricomycetidae</taxon>
        <taxon>Agaricales</taxon>
        <taxon>Agaricineae</taxon>
        <taxon>Strophariaceae</taxon>
        <taxon>Agrocybe</taxon>
    </lineage>
</organism>
<reference evidence="2" key="1">
    <citation type="submission" date="2022-07" db="EMBL/GenBank/DDBJ databases">
        <title>Genome Sequence of Agrocybe chaxingu.</title>
        <authorList>
            <person name="Buettner E."/>
        </authorList>
    </citation>
    <scope>NUCLEOTIDE SEQUENCE</scope>
    <source>
        <strain evidence="2">MP-N11</strain>
    </source>
</reference>
<sequence>MNACRTFPDCLEIKDPAGNTVPECIPTKALQQRSTALSYSWQIYSNIPEPHLYAFAEAALSPVKYSLFQLLGSAFIQWLGHANSVAPSTSVKIGAFGGTMLILLYFALLLKPQATLHEPDESLDFHSVLPYLVVLLKEMAYSVLAAIIGSLACGLHEQIHFHVAAGCLGPVLFLAILFGSLAVTIGVAWSGGKCKYWFNRY</sequence>
<dbReference type="Proteomes" id="UP001148786">
    <property type="component" value="Unassembled WGS sequence"/>
</dbReference>
<evidence type="ECO:0000313" key="2">
    <source>
        <dbReference type="EMBL" id="KAJ3515133.1"/>
    </source>
</evidence>
<keyword evidence="1" id="KW-1133">Transmembrane helix</keyword>
<accession>A0A9W8MZ24</accession>